<dbReference type="AlphaFoldDB" id="A0A7S2XZ39"/>
<feature type="signal peptide" evidence="2">
    <location>
        <begin position="1"/>
        <end position="23"/>
    </location>
</feature>
<protein>
    <submittedName>
        <fullName evidence="3">Uncharacterized protein</fullName>
    </submittedName>
</protein>
<feature type="chain" id="PRO_5031443585" evidence="2">
    <location>
        <begin position="24"/>
        <end position="294"/>
    </location>
</feature>
<evidence type="ECO:0000256" key="2">
    <source>
        <dbReference type="SAM" id="SignalP"/>
    </source>
</evidence>
<feature type="compositionally biased region" description="Basic residues" evidence="1">
    <location>
        <begin position="259"/>
        <end position="272"/>
    </location>
</feature>
<dbReference type="EMBL" id="HBHR01018657">
    <property type="protein sequence ID" value="CAD9870004.1"/>
    <property type="molecule type" value="Transcribed_RNA"/>
</dbReference>
<gene>
    <name evidence="3" type="ORF">FJAP1339_LOCUS9411</name>
</gene>
<organism evidence="3">
    <name type="scientific">Fibrocapsa japonica</name>
    <dbReference type="NCBI Taxonomy" id="94617"/>
    <lineage>
        <taxon>Eukaryota</taxon>
        <taxon>Sar</taxon>
        <taxon>Stramenopiles</taxon>
        <taxon>Ochrophyta</taxon>
        <taxon>Raphidophyceae</taxon>
        <taxon>Chattonellales</taxon>
        <taxon>Chattonellaceae</taxon>
        <taxon>Fibrocapsa</taxon>
    </lineage>
</organism>
<feature type="region of interest" description="Disordered" evidence="1">
    <location>
        <begin position="255"/>
        <end position="294"/>
    </location>
</feature>
<evidence type="ECO:0000256" key="1">
    <source>
        <dbReference type="SAM" id="MobiDB-lite"/>
    </source>
</evidence>
<proteinExistence type="predicted"/>
<name>A0A7S2XZ39_9STRA</name>
<sequence length="294" mass="33906">MNIFRMNSVIALCVMGSVSVVQGFHVNGIRMLQESLGNHIQVAPPTSSTRLYKYDRRGTIELCSDEETKGDGWWIFGSSEEFPYEGDEFNLCEPGHIDPEIEEIIQPGLEYFGAMVTLLATEDKPGDKCLRFFYHGRIEDKFGIRSALRTHMKTCWPECEDVVLETTRKKDLQDGGHIDGWVSVSQLPPAGTTPAEWHKVIPGFSWKNRDNRPKLLEEKIQEALNKKWPQKDAREIDLTFEQRDAKQIEAYHQMAAGQKKYKKRQAQRKLWHTTKESALPEEEPREKKNKAAWI</sequence>
<reference evidence="3" key="1">
    <citation type="submission" date="2021-01" db="EMBL/GenBank/DDBJ databases">
        <authorList>
            <person name="Corre E."/>
            <person name="Pelletier E."/>
            <person name="Niang G."/>
            <person name="Scheremetjew M."/>
            <person name="Finn R."/>
            <person name="Kale V."/>
            <person name="Holt S."/>
            <person name="Cochrane G."/>
            <person name="Meng A."/>
            <person name="Brown T."/>
            <person name="Cohen L."/>
        </authorList>
    </citation>
    <scope>NUCLEOTIDE SEQUENCE</scope>
    <source>
        <strain evidence="3">CCMP1661</strain>
    </source>
</reference>
<evidence type="ECO:0000313" key="3">
    <source>
        <dbReference type="EMBL" id="CAD9870004.1"/>
    </source>
</evidence>
<accession>A0A7S2XZ39</accession>
<keyword evidence="2" id="KW-0732">Signal</keyword>